<comment type="subcellular location">
    <subcellularLocation>
        <location evidence="1">Cell membrane</location>
        <topology evidence="1">Multi-pass membrane protein</topology>
    </subcellularLocation>
</comment>
<evidence type="ECO:0000256" key="6">
    <source>
        <dbReference type="SAM" id="Phobius"/>
    </source>
</evidence>
<dbReference type="PANTHER" id="PTHR30086">
    <property type="entry name" value="ARGININE EXPORTER PROTEIN ARGO"/>
    <property type="match status" value="1"/>
</dbReference>
<organism evidence="7">
    <name type="scientific">bioreactor metagenome</name>
    <dbReference type="NCBI Taxonomy" id="1076179"/>
    <lineage>
        <taxon>unclassified sequences</taxon>
        <taxon>metagenomes</taxon>
        <taxon>ecological metagenomes</taxon>
    </lineage>
</organism>
<evidence type="ECO:0000313" key="7">
    <source>
        <dbReference type="EMBL" id="MPL77114.1"/>
    </source>
</evidence>
<keyword evidence="2" id="KW-1003">Cell membrane</keyword>
<dbReference type="InterPro" id="IPR001123">
    <property type="entry name" value="LeuE-type"/>
</dbReference>
<dbReference type="GO" id="GO:0005886">
    <property type="term" value="C:plasma membrane"/>
    <property type="evidence" value="ECO:0007669"/>
    <property type="project" value="UniProtKB-SubCell"/>
</dbReference>
<reference evidence="7" key="1">
    <citation type="submission" date="2019-08" db="EMBL/GenBank/DDBJ databases">
        <authorList>
            <person name="Kucharzyk K."/>
            <person name="Murdoch R.W."/>
            <person name="Higgins S."/>
            <person name="Loffler F."/>
        </authorList>
    </citation>
    <scope>NUCLEOTIDE SEQUENCE</scope>
</reference>
<evidence type="ECO:0000256" key="4">
    <source>
        <dbReference type="ARBA" id="ARBA00022989"/>
    </source>
</evidence>
<keyword evidence="4 6" id="KW-1133">Transmembrane helix</keyword>
<keyword evidence="3 6" id="KW-0812">Transmembrane</keyword>
<dbReference type="AlphaFoldDB" id="A0A644UDY6"/>
<evidence type="ECO:0000256" key="1">
    <source>
        <dbReference type="ARBA" id="ARBA00004651"/>
    </source>
</evidence>
<dbReference type="EMBL" id="VSSQ01000103">
    <property type="protein sequence ID" value="MPL77114.1"/>
    <property type="molecule type" value="Genomic_DNA"/>
</dbReference>
<feature type="transmembrane region" description="Helical" evidence="6">
    <location>
        <begin position="6"/>
        <end position="28"/>
    </location>
</feature>
<evidence type="ECO:0008006" key="8">
    <source>
        <dbReference type="Google" id="ProtNLM"/>
    </source>
</evidence>
<dbReference type="Pfam" id="PF01810">
    <property type="entry name" value="LysE"/>
    <property type="match status" value="1"/>
</dbReference>
<proteinExistence type="predicted"/>
<comment type="caution">
    <text evidence="7">The sequence shown here is derived from an EMBL/GenBank/DDBJ whole genome shotgun (WGS) entry which is preliminary data.</text>
</comment>
<dbReference type="GO" id="GO:0015171">
    <property type="term" value="F:amino acid transmembrane transporter activity"/>
    <property type="evidence" value="ECO:0007669"/>
    <property type="project" value="TreeGrafter"/>
</dbReference>
<protein>
    <recommendedName>
        <fullName evidence="8">Threonine efflux protein</fullName>
    </recommendedName>
</protein>
<feature type="transmembrane region" description="Helical" evidence="6">
    <location>
        <begin position="145"/>
        <end position="165"/>
    </location>
</feature>
<evidence type="ECO:0000256" key="5">
    <source>
        <dbReference type="ARBA" id="ARBA00023136"/>
    </source>
</evidence>
<gene>
    <name evidence="7" type="ORF">SDC9_22965</name>
</gene>
<evidence type="ECO:0000256" key="2">
    <source>
        <dbReference type="ARBA" id="ARBA00022475"/>
    </source>
</evidence>
<feature type="transmembrane region" description="Helical" evidence="6">
    <location>
        <begin position="186"/>
        <end position="204"/>
    </location>
</feature>
<name>A0A644UDY6_9ZZZZ</name>
<sequence>MGIAVLAKGIIIGFSIAAPVGPIGILCIRRTLIHGMLTGLVSGVGAASADAIYGVIAAFGLTIISNFLLEQQFWLRIIGGLFLLYLAYTSFKAPVVDDGRTESCRGLLAAYLSTFFLTIANPMTILSFVAVFAGLGLGSESRDCLSAGCLVLGVFLGSIFWWMLLSKTVDILRTRFDSRKLGWVNKTAGIVIGLFGLAAMLSGLRL</sequence>
<feature type="transmembrane region" description="Helical" evidence="6">
    <location>
        <begin position="40"/>
        <end position="67"/>
    </location>
</feature>
<feature type="transmembrane region" description="Helical" evidence="6">
    <location>
        <begin position="73"/>
        <end position="95"/>
    </location>
</feature>
<dbReference type="PANTHER" id="PTHR30086:SF20">
    <property type="entry name" value="ARGININE EXPORTER PROTEIN ARGO-RELATED"/>
    <property type="match status" value="1"/>
</dbReference>
<feature type="transmembrane region" description="Helical" evidence="6">
    <location>
        <begin position="107"/>
        <end position="133"/>
    </location>
</feature>
<evidence type="ECO:0000256" key="3">
    <source>
        <dbReference type="ARBA" id="ARBA00022692"/>
    </source>
</evidence>
<accession>A0A644UDY6</accession>
<keyword evidence="5 6" id="KW-0472">Membrane</keyword>